<evidence type="ECO:0000259" key="10">
    <source>
        <dbReference type="PROSITE" id="PS50109"/>
    </source>
</evidence>
<dbReference type="PROSITE" id="PS50112">
    <property type="entry name" value="PAS"/>
    <property type="match status" value="7"/>
</dbReference>
<evidence type="ECO:0000256" key="9">
    <source>
        <dbReference type="SAM" id="MobiDB-lite"/>
    </source>
</evidence>
<dbReference type="eggNOG" id="COG3829">
    <property type="taxonomic scope" value="Bacteria"/>
</dbReference>
<dbReference type="InterPro" id="IPR013656">
    <property type="entry name" value="PAS_4"/>
</dbReference>
<evidence type="ECO:0000256" key="6">
    <source>
        <dbReference type="ARBA" id="ARBA00023012"/>
    </source>
</evidence>
<dbReference type="SMART" id="SM00388">
    <property type="entry name" value="HisKA"/>
    <property type="match status" value="1"/>
</dbReference>
<dbReference type="InterPro" id="IPR005467">
    <property type="entry name" value="His_kinase_dom"/>
</dbReference>
<dbReference type="CDD" id="cd04620">
    <property type="entry name" value="CBS_two-component_sensor_histidine_kinase_repeat1"/>
    <property type="match status" value="1"/>
</dbReference>
<dbReference type="Pfam" id="PF00072">
    <property type="entry name" value="Response_reg"/>
    <property type="match status" value="1"/>
</dbReference>
<dbReference type="InterPro" id="IPR013655">
    <property type="entry name" value="PAS_fold_3"/>
</dbReference>
<dbReference type="InterPro" id="IPR011006">
    <property type="entry name" value="CheY-like_superfamily"/>
</dbReference>
<dbReference type="HOGENOM" id="CLU_252623_0_0_3"/>
<dbReference type="SUPFAM" id="SSF55874">
    <property type="entry name" value="ATPase domain of HSP90 chaperone/DNA topoisomerase II/histidine kinase"/>
    <property type="match status" value="1"/>
</dbReference>
<dbReference type="InterPro" id="IPR000014">
    <property type="entry name" value="PAS"/>
</dbReference>
<dbReference type="InterPro" id="IPR001789">
    <property type="entry name" value="Sig_transdc_resp-reg_receiver"/>
</dbReference>
<dbReference type="PANTHER" id="PTHR43304">
    <property type="entry name" value="PHYTOCHROME-LIKE PROTEIN CPH1"/>
    <property type="match status" value="1"/>
</dbReference>
<dbReference type="SMART" id="SM00116">
    <property type="entry name" value="CBS"/>
    <property type="match status" value="2"/>
</dbReference>
<evidence type="ECO:0000256" key="3">
    <source>
        <dbReference type="ARBA" id="ARBA00022553"/>
    </source>
</evidence>
<dbReference type="Gene3D" id="3.30.450.20">
    <property type="entry name" value="PAS domain"/>
    <property type="match status" value="7"/>
</dbReference>
<reference evidence="15" key="1">
    <citation type="submission" date="2009-01" db="EMBL/GenBank/DDBJ databases">
        <title>Complete sequence of chromosome Cyanothece sp. PCC 7425.</title>
        <authorList>
            <consortium name="US DOE Joint Genome Institute"/>
            <person name="Lucas S."/>
            <person name="Copeland A."/>
            <person name="Lapidus A."/>
            <person name="Glavina del Rio T."/>
            <person name="Dalin E."/>
            <person name="Tice H."/>
            <person name="Bruce D."/>
            <person name="Goodwin L."/>
            <person name="Pitluck S."/>
            <person name="Sims D."/>
            <person name="Meineke L."/>
            <person name="Brettin T."/>
            <person name="Detter J.C."/>
            <person name="Han C."/>
            <person name="Larimer F."/>
            <person name="Land M."/>
            <person name="Hauser L."/>
            <person name="Kyrpides N."/>
            <person name="Ovchinnikova G."/>
            <person name="Liberton M."/>
            <person name="Stoeckel J."/>
            <person name="Banerjee A."/>
            <person name="Singh A."/>
            <person name="Page L."/>
            <person name="Sato H."/>
            <person name="Zhao L."/>
            <person name="Sherman L."/>
            <person name="Pakrasi H."/>
            <person name="Richardson P."/>
        </authorList>
    </citation>
    <scope>NUCLEOTIDE SEQUENCE</scope>
    <source>
        <strain evidence="15">PCC 7425</strain>
    </source>
</reference>
<evidence type="ECO:0000256" key="5">
    <source>
        <dbReference type="ARBA" id="ARBA00022777"/>
    </source>
</evidence>
<feature type="domain" description="PAS" evidence="12">
    <location>
        <begin position="418"/>
        <end position="492"/>
    </location>
</feature>
<accession>B8HRN4</accession>
<protein>
    <recommendedName>
        <fullName evidence="2">histidine kinase</fullName>
        <ecNumber evidence="2">2.7.13.3</ecNumber>
    </recommendedName>
</protein>
<dbReference type="PRINTS" id="PR00344">
    <property type="entry name" value="BCTRLSENSOR"/>
</dbReference>
<comment type="catalytic activity">
    <reaction evidence="1">
        <text>ATP + protein L-histidine = ADP + protein N-phospho-L-histidine.</text>
        <dbReference type="EC" id="2.7.13.3"/>
    </reaction>
</comment>
<dbReference type="Pfam" id="PF00512">
    <property type="entry name" value="HisKA"/>
    <property type="match status" value="1"/>
</dbReference>
<feature type="domain" description="CBS" evidence="14">
    <location>
        <begin position="80"/>
        <end position="139"/>
    </location>
</feature>
<feature type="domain" description="PAS" evidence="12">
    <location>
        <begin position="290"/>
        <end position="348"/>
    </location>
</feature>
<dbReference type="InterPro" id="IPR003661">
    <property type="entry name" value="HisK_dim/P_dom"/>
</dbReference>
<dbReference type="KEGG" id="cyn:Cyan7425_3580"/>
<organism evidence="15">
    <name type="scientific">Cyanothece sp. (strain PCC 7425 / ATCC 29141)</name>
    <dbReference type="NCBI Taxonomy" id="395961"/>
    <lineage>
        <taxon>Bacteria</taxon>
        <taxon>Bacillati</taxon>
        <taxon>Cyanobacteriota</taxon>
        <taxon>Cyanophyceae</taxon>
        <taxon>Gomontiellales</taxon>
        <taxon>Cyanothecaceae</taxon>
        <taxon>Cyanothece</taxon>
    </lineage>
</organism>
<dbReference type="SMART" id="SM00086">
    <property type="entry name" value="PAC"/>
    <property type="match status" value="6"/>
</dbReference>
<dbReference type="SMART" id="SM00448">
    <property type="entry name" value="REC"/>
    <property type="match status" value="1"/>
</dbReference>
<keyword evidence="3 7" id="KW-0597">Phosphoprotein</keyword>
<dbReference type="CDD" id="cd02205">
    <property type="entry name" value="CBS_pair_SF"/>
    <property type="match status" value="1"/>
</dbReference>
<dbReference type="PROSITE" id="PS51371">
    <property type="entry name" value="CBS"/>
    <property type="match status" value="2"/>
</dbReference>
<name>B8HRN4_CYAP4</name>
<feature type="domain" description="PAC" evidence="13">
    <location>
        <begin position="365"/>
        <end position="417"/>
    </location>
</feature>
<dbReference type="InterPro" id="IPR000644">
    <property type="entry name" value="CBS_dom"/>
</dbReference>
<dbReference type="Pfam" id="PF00571">
    <property type="entry name" value="CBS"/>
    <property type="match status" value="2"/>
</dbReference>
<feature type="domain" description="PAC" evidence="13">
    <location>
        <begin position="1004"/>
        <end position="1056"/>
    </location>
</feature>
<dbReference type="Pfam" id="PF08448">
    <property type="entry name" value="PAS_4"/>
    <property type="match status" value="3"/>
</dbReference>
<evidence type="ECO:0000259" key="12">
    <source>
        <dbReference type="PROSITE" id="PS50112"/>
    </source>
</evidence>
<feature type="domain" description="PAS" evidence="12">
    <location>
        <begin position="546"/>
        <end position="623"/>
    </location>
</feature>
<dbReference type="Pfam" id="PF02518">
    <property type="entry name" value="HATPase_c"/>
    <property type="match status" value="1"/>
</dbReference>
<dbReference type="eggNOG" id="COG5000">
    <property type="taxonomic scope" value="Bacteria"/>
</dbReference>
<evidence type="ECO:0000256" key="1">
    <source>
        <dbReference type="ARBA" id="ARBA00000085"/>
    </source>
</evidence>
<feature type="domain" description="Response regulatory" evidence="11">
    <location>
        <begin position="1310"/>
        <end position="1426"/>
    </location>
</feature>
<dbReference type="STRING" id="395961.Cyan7425_3580"/>
<feature type="domain" description="PAC" evidence="13">
    <location>
        <begin position="878"/>
        <end position="930"/>
    </location>
</feature>
<evidence type="ECO:0000256" key="4">
    <source>
        <dbReference type="ARBA" id="ARBA00022679"/>
    </source>
</evidence>
<dbReference type="eggNOG" id="COG2202">
    <property type="taxonomic scope" value="Bacteria"/>
</dbReference>
<dbReference type="Gene3D" id="3.10.580.10">
    <property type="entry name" value="CBS-domain"/>
    <property type="match status" value="1"/>
</dbReference>
<dbReference type="Gene3D" id="1.10.287.130">
    <property type="match status" value="1"/>
</dbReference>
<dbReference type="InterPro" id="IPR001610">
    <property type="entry name" value="PAC"/>
</dbReference>
<feature type="domain" description="PAS" evidence="12">
    <location>
        <begin position="931"/>
        <end position="1001"/>
    </location>
</feature>
<keyword evidence="8" id="KW-0129">CBS domain</keyword>
<keyword evidence="5 15" id="KW-0418">Kinase</keyword>
<dbReference type="SUPFAM" id="SSF47384">
    <property type="entry name" value="Homodimeric domain of signal transducing histidine kinase"/>
    <property type="match status" value="1"/>
</dbReference>
<feature type="modified residue" description="4-aspartylphosphate" evidence="7">
    <location>
        <position position="1361"/>
    </location>
</feature>
<dbReference type="InterPro" id="IPR046342">
    <property type="entry name" value="CBS_dom_sf"/>
</dbReference>
<feature type="domain" description="PAC" evidence="13">
    <location>
        <begin position="625"/>
        <end position="676"/>
    </location>
</feature>
<dbReference type="CDD" id="cd00130">
    <property type="entry name" value="PAS"/>
    <property type="match status" value="7"/>
</dbReference>
<dbReference type="Pfam" id="PF08447">
    <property type="entry name" value="PAS_3"/>
    <property type="match status" value="2"/>
</dbReference>
<dbReference type="EMBL" id="CP001344">
    <property type="protein sequence ID" value="ACL45901.1"/>
    <property type="molecule type" value="Genomic_DNA"/>
</dbReference>
<evidence type="ECO:0000256" key="7">
    <source>
        <dbReference type="PROSITE-ProRule" id="PRU00169"/>
    </source>
</evidence>
<dbReference type="InterPro" id="IPR036890">
    <property type="entry name" value="HATPase_C_sf"/>
</dbReference>
<dbReference type="Pfam" id="PF13188">
    <property type="entry name" value="PAS_8"/>
    <property type="match status" value="1"/>
</dbReference>
<dbReference type="Gene3D" id="3.40.50.2300">
    <property type="match status" value="1"/>
</dbReference>
<dbReference type="EC" id="2.7.13.3" evidence="2"/>
<dbReference type="Gene3D" id="3.30.565.10">
    <property type="entry name" value="Histidine kinase-like ATPase, C-terminal domain"/>
    <property type="match status" value="1"/>
</dbReference>
<dbReference type="InterPro" id="IPR004358">
    <property type="entry name" value="Sig_transdc_His_kin-like_C"/>
</dbReference>
<dbReference type="SMART" id="SM00387">
    <property type="entry name" value="HATPase_c"/>
    <property type="match status" value="1"/>
</dbReference>
<dbReference type="InterPro" id="IPR035965">
    <property type="entry name" value="PAS-like_dom_sf"/>
</dbReference>
<gene>
    <name evidence="15" type="ordered locus">Cyan7425_3580</name>
</gene>
<dbReference type="OrthoDB" id="442746at2"/>
<dbReference type="PROSITE" id="PS50110">
    <property type="entry name" value="RESPONSE_REGULATORY"/>
    <property type="match status" value="1"/>
</dbReference>
<dbReference type="PROSITE" id="PS50113">
    <property type="entry name" value="PAC"/>
    <property type="match status" value="5"/>
</dbReference>
<feature type="domain" description="PAC" evidence="13">
    <location>
        <begin position="494"/>
        <end position="545"/>
    </location>
</feature>
<dbReference type="PROSITE" id="PS50109">
    <property type="entry name" value="HIS_KIN"/>
    <property type="match status" value="1"/>
</dbReference>
<keyword evidence="4" id="KW-0808">Transferase</keyword>
<evidence type="ECO:0000259" key="11">
    <source>
        <dbReference type="PROSITE" id="PS50110"/>
    </source>
</evidence>
<evidence type="ECO:0000256" key="2">
    <source>
        <dbReference type="ARBA" id="ARBA00012438"/>
    </source>
</evidence>
<dbReference type="SUPFAM" id="SSF55785">
    <property type="entry name" value="PYP-like sensor domain (PAS domain)"/>
    <property type="match status" value="7"/>
</dbReference>
<feature type="domain" description="PAS" evidence="12">
    <location>
        <begin position="164"/>
        <end position="217"/>
    </location>
</feature>
<dbReference type="NCBIfam" id="TIGR00229">
    <property type="entry name" value="sensory_box"/>
    <property type="match status" value="7"/>
</dbReference>
<dbReference type="InterPro" id="IPR000700">
    <property type="entry name" value="PAS-assoc_C"/>
</dbReference>
<dbReference type="InterPro" id="IPR036097">
    <property type="entry name" value="HisK_dim/P_sf"/>
</dbReference>
<evidence type="ECO:0000259" key="14">
    <source>
        <dbReference type="PROSITE" id="PS51371"/>
    </source>
</evidence>
<dbReference type="Pfam" id="PF13426">
    <property type="entry name" value="PAS_9"/>
    <property type="match status" value="1"/>
</dbReference>
<dbReference type="CDD" id="cd00082">
    <property type="entry name" value="HisKA"/>
    <property type="match status" value="1"/>
</dbReference>
<feature type="compositionally biased region" description="Pro residues" evidence="9">
    <location>
        <begin position="137"/>
        <end position="147"/>
    </location>
</feature>
<proteinExistence type="predicted"/>
<evidence type="ECO:0000256" key="8">
    <source>
        <dbReference type="PROSITE-ProRule" id="PRU00703"/>
    </source>
</evidence>
<evidence type="ECO:0000313" key="15">
    <source>
        <dbReference type="EMBL" id="ACL45901.1"/>
    </source>
</evidence>
<feature type="domain" description="PAS" evidence="12">
    <location>
        <begin position="805"/>
        <end position="875"/>
    </location>
</feature>
<feature type="domain" description="PAS" evidence="12">
    <location>
        <begin position="673"/>
        <end position="743"/>
    </location>
</feature>
<keyword evidence="6" id="KW-0902">Two-component regulatory system</keyword>
<dbReference type="SUPFAM" id="SSF52172">
    <property type="entry name" value="CheY-like"/>
    <property type="match status" value="1"/>
</dbReference>
<sequence length="1428" mass="160092">MSFDLLFSPSLPLAQVIDPAPLCVPPETSVLEVIRLMHQTGKCALVIAETQLCGIFSHQDVVRAAATGMDLTATPIAEVMTQPVVTLAWSAEMTLQTALSGMAEHQIHHLPVLNQDDRLIGLLTQDALLQGLARKPQPIPSLNPSPPAQSAQTYPDRGMDKDVLEQQWKALFDHALDAILIADDQGCYLDANPAACQLLGLSKAELLSSCVADFADPAVEITQLWQKFIRQGQMLGEFRLRCPDGTVRQTEFAAIANFIPGRHLSILRDISARVELEAERKRTEVNLQASEAKFRLLTEHLRDAFFICSPNLERYLYISPAVEKIWGITTTEIYQNPRSWLEQVHPEDWDYFIANTSLDGHFEDYDLEYRIIRPDGEVRWVHVRAYPLTSTQGQIEQMVGVCEDISDRKKAELELIEREAFLSSIYDGADQAVFVIDVTESHDFYYVAFNRLAEQYAGMSSQEVAGKTPEQAFGPVTGAAFRQNYERCLQIGTLSYEEEVVLATHTVWTLTTLSPLRNQQGAIYRIVGTAVDISDRKQLELSLQASERKLSQILDRTLASITIFRIFANRDWEYEYFSAGCEKLFGYKCQELIADKLLWMSRVFPPDRETILMPMFDTLLIEGNTTAEYRFYHRDGSLRWISSAYAAEQIAPDCWRITTLCQDITDRKQAELQLRELNNALTNTVEGISRLDPQGHYTFVNQSYADMMGYTAAEMLGQHWHITVYPDDREAALAAYEQMRSWGKAKLKSRGLRKDGAVFHRRIVMVAVYDDQESFSGHYCFMEDVTDKMQLKTERAKVELALRESEERFRTLSAAAPIGICQADLDGNCLYTNARWQEMSGLSFEDSLGQGWVQAIYPDDRSTLSAAWAAYVRGECDHLPDFRLLTPEGKIRWVSTCVGAIKSSTGEIIGYVSTDEDITERKQAEQALQDSQQRFQTILDNSPTAIYLLDPQNNFLLANRVCAEHVSLTPEDLVGKSIYEFWPREIADVFAANNQTVFETGQLLQLEEVVPHLDGQQRTYITVKFPLRDLMGNPYAICGISTDISETKELESQFLRAQRLESIGTLASGIAHDLNNMLTPILVSSQLLQRQLPEGRPQELLKIMEANARRGADLIRQVLTFARGTEGKRMPLQIKHLLTEIQQICERTFPKSIRIALDIPADLAMISVDPTQLHQVLMNLCVNARDAMPEGGQLNLRAADFYADQTYRQMNLEAQVGAYVVITVEDTGMGMDSDVLERIFDPFFTTKGVGQGTGLGLSVVQGIIRSHSGFIKVNSSIGQGTQFQVYLPAIMAKEEVASSEPELLLGRGELILLVDDEANLLTITKTLLEDCNYRVMTASNGVEAIALYAQHQNEIGAVLMDMVMPGMDGAKTIGALRKINPLVKIVASSGLTARLQGQDLVSMEINATLAKPYTAHELLLLLDGLLRH</sequence>
<dbReference type="CDD" id="cd00156">
    <property type="entry name" value="REC"/>
    <property type="match status" value="1"/>
</dbReference>
<feature type="domain" description="Histidine kinase" evidence="10">
    <location>
        <begin position="1069"/>
        <end position="1291"/>
    </location>
</feature>
<dbReference type="SMART" id="SM00091">
    <property type="entry name" value="PAS"/>
    <property type="match status" value="7"/>
</dbReference>
<evidence type="ECO:0000259" key="13">
    <source>
        <dbReference type="PROSITE" id="PS50113"/>
    </source>
</evidence>
<dbReference type="InterPro" id="IPR052162">
    <property type="entry name" value="Sensor_kinase/Photoreceptor"/>
</dbReference>
<dbReference type="SUPFAM" id="SSF54631">
    <property type="entry name" value="CBS-domain pair"/>
    <property type="match status" value="1"/>
</dbReference>
<dbReference type="InterPro" id="IPR003594">
    <property type="entry name" value="HATPase_dom"/>
</dbReference>
<dbReference type="GO" id="GO:0000155">
    <property type="term" value="F:phosphorelay sensor kinase activity"/>
    <property type="evidence" value="ECO:0007669"/>
    <property type="project" value="InterPro"/>
</dbReference>
<dbReference type="PANTHER" id="PTHR43304:SF1">
    <property type="entry name" value="PAC DOMAIN-CONTAINING PROTEIN"/>
    <property type="match status" value="1"/>
</dbReference>
<feature type="region of interest" description="Disordered" evidence="9">
    <location>
        <begin position="135"/>
        <end position="156"/>
    </location>
</feature>
<feature type="domain" description="CBS" evidence="14">
    <location>
        <begin position="17"/>
        <end position="71"/>
    </location>
</feature>